<dbReference type="Pfam" id="PF00069">
    <property type="entry name" value="Pkinase"/>
    <property type="match status" value="1"/>
</dbReference>
<dbReference type="EMBL" id="CAMPGE010008746">
    <property type="protein sequence ID" value="CAI2367630.1"/>
    <property type="molecule type" value="Genomic_DNA"/>
</dbReference>
<dbReference type="GO" id="GO:0005524">
    <property type="term" value="F:ATP binding"/>
    <property type="evidence" value="ECO:0007669"/>
    <property type="project" value="UniProtKB-UniRule"/>
</dbReference>
<gene>
    <name evidence="7" type="ORF">ECRASSUSDP1_LOCUS8918</name>
</gene>
<keyword evidence="5" id="KW-0723">Serine/threonine-protein kinase</keyword>
<organism evidence="7 8">
    <name type="scientific">Euplotes crassus</name>
    <dbReference type="NCBI Taxonomy" id="5936"/>
    <lineage>
        <taxon>Eukaryota</taxon>
        <taxon>Sar</taxon>
        <taxon>Alveolata</taxon>
        <taxon>Ciliophora</taxon>
        <taxon>Intramacronucleata</taxon>
        <taxon>Spirotrichea</taxon>
        <taxon>Hypotrichia</taxon>
        <taxon>Euplotida</taxon>
        <taxon>Euplotidae</taxon>
        <taxon>Moneuplotes</taxon>
    </lineage>
</organism>
<keyword evidence="3 4" id="KW-0067">ATP-binding</keyword>
<comment type="similarity">
    <text evidence="5">Belongs to the protein kinase superfamily.</text>
</comment>
<reference evidence="7" key="1">
    <citation type="submission" date="2023-07" db="EMBL/GenBank/DDBJ databases">
        <authorList>
            <consortium name="AG Swart"/>
            <person name="Singh M."/>
            <person name="Singh A."/>
            <person name="Seah K."/>
            <person name="Emmerich C."/>
        </authorList>
    </citation>
    <scope>NUCLEOTIDE SEQUENCE</scope>
    <source>
        <strain evidence="7">DP1</strain>
    </source>
</reference>
<dbReference type="InterPro" id="IPR000719">
    <property type="entry name" value="Prot_kinase_dom"/>
</dbReference>
<keyword evidence="8" id="KW-1185">Reference proteome</keyword>
<sequence length="432" mass="50401">MTTVENYKLYKTLGEGAFSKVKLVKDEHGSKFAMKIMKNQPKDKKKDAKATFLNEVFAMKELDHPNILKLVDYNTDAKAIRADGSKLKLQYMAIEYAEGGELFDFISDTGRFSEEHARYFYHQLIDALEHMHEKGYKHRDIKPENILLDKKFQLKLGDFGFATKEEMSHTRKGTYGYMAPEVLAKQPYRGEEADLFASAVILFILVTEHPPFLRAETSDRYYKLIASGRWEEFWDIDSDLPLSKSFIDFFTRMVSLDPVERMTLSELKAHEWFNGPVPSDKEIYESFKKRRKIIKKNQKKDSHDKKKDHIEENKAQYDVKYTKFYVVDNAETLVDYVVACAEANRIDYEKSKEFFRVEVKINSDDASSHIMINVLKKPENADRCLEFIKISGSKTIFESLFAEFKEFCDKEIKNPVKVKSFTDKQSDIIHSL</sequence>
<evidence type="ECO:0000256" key="1">
    <source>
        <dbReference type="ARBA" id="ARBA00011245"/>
    </source>
</evidence>
<dbReference type="InterPro" id="IPR017441">
    <property type="entry name" value="Protein_kinase_ATP_BS"/>
</dbReference>
<dbReference type="PROSITE" id="PS50011">
    <property type="entry name" value="PROTEIN_KINASE_DOM"/>
    <property type="match status" value="1"/>
</dbReference>
<evidence type="ECO:0000256" key="4">
    <source>
        <dbReference type="PROSITE-ProRule" id="PRU10141"/>
    </source>
</evidence>
<dbReference type="GO" id="GO:0004674">
    <property type="term" value="F:protein serine/threonine kinase activity"/>
    <property type="evidence" value="ECO:0007669"/>
    <property type="project" value="UniProtKB-KW"/>
</dbReference>
<evidence type="ECO:0000259" key="6">
    <source>
        <dbReference type="PROSITE" id="PS50011"/>
    </source>
</evidence>
<evidence type="ECO:0000256" key="2">
    <source>
        <dbReference type="ARBA" id="ARBA00022741"/>
    </source>
</evidence>
<keyword evidence="5" id="KW-0808">Transferase</keyword>
<evidence type="ECO:0000256" key="3">
    <source>
        <dbReference type="ARBA" id="ARBA00022840"/>
    </source>
</evidence>
<evidence type="ECO:0000313" key="8">
    <source>
        <dbReference type="Proteomes" id="UP001295684"/>
    </source>
</evidence>
<dbReference type="SUPFAM" id="SSF56112">
    <property type="entry name" value="Protein kinase-like (PK-like)"/>
    <property type="match status" value="1"/>
</dbReference>
<keyword evidence="2 4" id="KW-0547">Nucleotide-binding</keyword>
<dbReference type="PROSITE" id="PS00108">
    <property type="entry name" value="PROTEIN_KINASE_ST"/>
    <property type="match status" value="1"/>
</dbReference>
<proteinExistence type="inferred from homology"/>
<evidence type="ECO:0000313" key="7">
    <source>
        <dbReference type="EMBL" id="CAI2367630.1"/>
    </source>
</evidence>
<comment type="caution">
    <text evidence="7">The sequence shown here is derived from an EMBL/GenBank/DDBJ whole genome shotgun (WGS) entry which is preliminary data.</text>
</comment>
<keyword evidence="5" id="KW-0418">Kinase</keyword>
<feature type="binding site" evidence="4">
    <location>
        <position position="35"/>
    </location>
    <ligand>
        <name>ATP</name>
        <dbReference type="ChEBI" id="CHEBI:30616"/>
    </ligand>
</feature>
<name>A0AAD1XB04_EUPCR</name>
<dbReference type="PANTHER" id="PTHR24346">
    <property type="entry name" value="MAP/MICROTUBULE AFFINITY-REGULATING KINASE"/>
    <property type="match status" value="1"/>
</dbReference>
<protein>
    <recommendedName>
        <fullName evidence="6">Protein kinase domain-containing protein</fullName>
    </recommendedName>
</protein>
<dbReference type="FunFam" id="1.10.510.10:FF:000571">
    <property type="entry name" value="Maternal embryonic leucine zipper kinase"/>
    <property type="match status" value="1"/>
</dbReference>
<evidence type="ECO:0000256" key="5">
    <source>
        <dbReference type="RuleBase" id="RU000304"/>
    </source>
</evidence>
<dbReference type="SMART" id="SM00220">
    <property type="entry name" value="S_TKc"/>
    <property type="match status" value="1"/>
</dbReference>
<comment type="subunit">
    <text evidence="1">Monomer.</text>
</comment>
<dbReference type="GO" id="GO:0035556">
    <property type="term" value="P:intracellular signal transduction"/>
    <property type="evidence" value="ECO:0007669"/>
    <property type="project" value="TreeGrafter"/>
</dbReference>
<dbReference type="AlphaFoldDB" id="A0AAD1XB04"/>
<feature type="domain" description="Protein kinase" evidence="6">
    <location>
        <begin position="7"/>
        <end position="273"/>
    </location>
</feature>
<dbReference type="PROSITE" id="PS00107">
    <property type="entry name" value="PROTEIN_KINASE_ATP"/>
    <property type="match status" value="1"/>
</dbReference>
<dbReference type="GO" id="GO:0005737">
    <property type="term" value="C:cytoplasm"/>
    <property type="evidence" value="ECO:0007669"/>
    <property type="project" value="TreeGrafter"/>
</dbReference>
<dbReference type="Proteomes" id="UP001295684">
    <property type="component" value="Unassembled WGS sequence"/>
</dbReference>
<accession>A0AAD1XB04</accession>
<dbReference type="InterPro" id="IPR011009">
    <property type="entry name" value="Kinase-like_dom_sf"/>
</dbReference>
<dbReference type="Gene3D" id="1.10.510.10">
    <property type="entry name" value="Transferase(Phosphotransferase) domain 1"/>
    <property type="match status" value="1"/>
</dbReference>
<dbReference type="InterPro" id="IPR008271">
    <property type="entry name" value="Ser/Thr_kinase_AS"/>
</dbReference>
<dbReference type="PANTHER" id="PTHR24346:SF75">
    <property type="entry name" value="AURORA KINASE"/>
    <property type="match status" value="1"/>
</dbReference>